<gene>
    <name evidence="1" type="ORF">TM448A07747_0002</name>
    <name evidence="2" type="ORF">TM448B07559_0002</name>
</gene>
<evidence type="ECO:0000313" key="2">
    <source>
        <dbReference type="EMBL" id="QJI04340.1"/>
    </source>
</evidence>
<accession>A0A6H2A4T0</accession>
<dbReference type="AlphaFoldDB" id="A0A6H2A4T0"/>
<name>A0A6H2A4T0_9ZZZZ</name>
<dbReference type="EMBL" id="MT145171">
    <property type="protein sequence ID" value="QJI04340.1"/>
    <property type="molecule type" value="Genomic_DNA"/>
</dbReference>
<proteinExistence type="predicted"/>
<dbReference type="EMBL" id="MT144578">
    <property type="protein sequence ID" value="QJA55213.1"/>
    <property type="molecule type" value="Genomic_DNA"/>
</dbReference>
<protein>
    <submittedName>
        <fullName evidence="1">Uncharacterized protein</fullName>
    </submittedName>
</protein>
<reference evidence="1" key="1">
    <citation type="submission" date="2020-03" db="EMBL/GenBank/DDBJ databases">
        <title>The deep terrestrial virosphere.</title>
        <authorList>
            <person name="Holmfeldt K."/>
            <person name="Nilsson E."/>
            <person name="Simone D."/>
            <person name="Lopez-Fernandez M."/>
            <person name="Wu X."/>
            <person name="de Brujin I."/>
            <person name="Lundin D."/>
            <person name="Andersson A."/>
            <person name="Bertilsson S."/>
            <person name="Dopson M."/>
        </authorList>
    </citation>
    <scope>NUCLEOTIDE SEQUENCE</scope>
    <source>
        <strain evidence="1">TM448A07747</strain>
        <strain evidence="2">TM448B07559</strain>
    </source>
</reference>
<organism evidence="1">
    <name type="scientific">viral metagenome</name>
    <dbReference type="NCBI Taxonomy" id="1070528"/>
    <lineage>
        <taxon>unclassified sequences</taxon>
        <taxon>metagenomes</taxon>
        <taxon>organismal metagenomes</taxon>
    </lineage>
</organism>
<evidence type="ECO:0000313" key="1">
    <source>
        <dbReference type="EMBL" id="QJA55213.1"/>
    </source>
</evidence>
<sequence length="71" mass="8346">MTNYRQRKLYKEFTPYLATAYAEGFCEGDGASEIDQLTAWQYLHDKKLAYSLQGWFGRRAQSLINNGYIRK</sequence>